<comment type="subcellular location">
    <subcellularLocation>
        <location evidence="1 9">Cell membrane</location>
        <topology evidence="1 9">Multi-pass membrane protein</topology>
    </subcellularLocation>
</comment>
<dbReference type="HOGENOM" id="CLU_050012_2_0_11"/>
<evidence type="ECO:0000256" key="1">
    <source>
        <dbReference type="ARBA" id="ARBA00004651"/>
    </source>
</evidence>
<dbReference type="OrthoDB" id="9774769at2"/>
<comment type="subunit">
    <text evidence="9">Forms a complex with SecD. Part of the essential Sec protein translocation apparatus which comprises SecA, SecYEG and auxiliary proteins SecDF. Other proteins may also be involved.</text>
</comment>
<dbReference type="Pfam" id="PF07549">
    <property type="entry name" value="Sec_GG"/>
    <property type="match status" value="1"/>
</dbReference>
<evidence type="ECO:0000256" key="6">
    <source>
        <dbReference type="ARBA" id="ARBA00022989"/>
    </source>
</evidence>
<dbReference type="GeneID" id="96610133"/>
<keyword evidence="5 9" id="KW-0653">Protein transport</keyword>
<protein>
    <recommendedName>
        <fullName evidence="9">Protein-export membrane protein SecF</fullName>
    </recommendedName>
</protein>
<evidence type="ECO:0000256" key="2">
    <source>
        <dbReference type="ARBA" id="ARBA00022448"/>
    </source>
</evidence>
<dbReference type="AlphaFoldDB" id="A0A0A1DK47"/>
<dbReference type="eggNOG" id="COG0341">
    <property type="taxonomic scope" value="Bacteria"/>
</dbReference>
<dbReference type="PANTHER" id="PTHR30081:SF8">
    <property type="entry name" value="PROTEIN TRANSLOCASE SUBUNIT SECF"/>
    <property type="match status" value="1"/>
</dbReference>
<keyword evidence="8 9" id="KW-0472">Membrane</keyword>
<comment type="function">
    <text evidence="9">Part of the Sec protein translocase complex. Interacts with the SecYEG preprotein conducting channel. SecDF uses the proton motive force (PMF) to complete protein translocation after the ATP-dependent function of SecA.</text>
</comment>
<feature type="transmembrane region" description="Helical" evidence="9">
    <location>
        <begin position="201"/>
        <end position="222"/>
    </location>
</feature>
<organism evidence="11 12">
    <name type="scientific">Nocardioides simplex</name>
    <name type="common">Arthrobacter simplex</name>
    <dbReference type="NCBI Taxonomy" id="2045"/>
    <lineage>
        <taxon>Bacteria</taxon>
        <taxon>Bacillati</taxon>
        <taxon>Actinomycetota</taxon>
        <taxon>Actinomycetes</taxon>
        <taxon>Propionibacteriales</taxon>
        <taxon>Nocardioidaceae</taxon>
        <taxon>Pimelobacter</taxon>
    </lineage>
</organism>
<dbReference type="InterPro" id="IPR022813">
    <property type="entry name" value="SecD/SecF_arch_bac"/>
</dbReference>
<dbReference type="GO" id="GO:0065002">
    <property type="term" value="P:intracellular protein transmembrane transport"/>
    <property type="evidence" value="ECO:0007669"/>
    <property type="project" value="UniProtKB-UniRule"/>
</dbReference>
<keyword evidence="2 9" id="KW-0813">Transport</keyword>
<sequence length="429" mass="45910">MGKMSRLGNDLYQGRKSIDFVGKPWLWYAVSGVVVALSVLVLFVKPLNMGVEFTGGSSLSIEVGNGNATQKNADDLREEISKSGIEPAANPIVTTEGNSSLTAQVENLNQAQRDEISKVIQEVFPDVTQSKISIQEIGPSWGQEVAKRAATGVLIFLVLVVLFIWAYFREWRMSVAALIALIHDVMLTVGVYALSGFQVTPAAVTGLLAILGFSLYDTVVVFDKVKENTGHLRKNTQTYADAANLAVNQTLVRSINTSIVALIPIGAILYVSAVQLGASSLQDLALAQFVGMGVGVYSSVMLAPRVLVQLKMQETDVQIQARRAKAKQRALADRYASVPAAVDEGPVVGRRGADLEVPDELLDEDDDELYAEEETPRRGGGGSGAGTVSSTDPLGKGRNVPNAARPVSDSGSSGRKQPVRQARSKRGKK</sequence>
<dbReference type="STRING" id="2045.KR76_14830"/>
<dbReference type="Pfam" id="PF02355">
    <property type="entry name" value="SecD_SecF_C"/>
    <property type="match status" value="1"/>
</dbReference>
<accession>A0A0A1DK47</accession>
<name>A0A0A1DK47_NOCSI</name>
<feature type="transmembrane region" description="Helical" evidence="9">
    <location>
        <begin position="25"/>
        <end position="44"/>
    </location>
</feature>
<evidence type="ECO:0000313" key="11">
    <source>
        <dbReference type="EMBL" id="AIY17719.1"/>
    </source>
</evidence>
<evidence type="ECO:0000256" key="5">
    <source>
        <dbReference type="ARBA" id="ARBA00022927"/>
    </source>
</evidence>
<feature type="transmembrane region" description="Helical" evidence="9">
    <location>
        <begin position="259"/>
        <end position="278"/>
    </location>
</feature>
<dbReference type="KEGG" id="psim:KR76_14830"/>
<feature type="region of interest" description="Disordered" evidence="10">
    <location>
        <begin position="349"/>
        <end position="429"/>
    </location>
</feature>
<feature type="transmembrane region" description="Helical" evidence="9">
    <location>
        <begin position="284"/>
        <end position="303"/>
    </location>
</feature>
<dbReference type="GO" id="GO:0005886">
    <property type="term" value="C:plasma membrane"/>
    <property type="evidence" value="ECO:0007669"/>
    <property type="project" value="UniProtKB-SubCell"/>
</dbReference>
<dbReference type="PANTHER" id="PTHR30081">
    <property type="entry name" value="PROTEIN-EXPORT MEMBRANE PROTEIN SEC"/>
    <property type="match status" value="1"/>
</dbReference>
<dbReference type="InterPro" id="IPR022646">
    <property type="entry name" value="SecD/SecF_CS"/>
</dbReference>
<dbReference type="GO" id="GO:0015450">
    <property type="term" value="F:protein-transporting ATPase activity"/>
    <property type="evidence" value="ECO:0007669"/>
    <property type="project" value="InterPro"/>
</dbReference>
<dbReference type="GO" id="GO:0043952">
    <property type="term" value="P:protein transport by the Sec complex"/>
    <property type="evidence" value="ECO:0007669"/>
    <property type="project" value="UniProtKB-UniRule"/>
</dbReference>
<dbReference type="RefSeq" id="WP_038679338.1">
    <property type="nucleotide sequence ID" value="NZ_BJMC01000009.1"/>
</dbReference>
<evidence type="ECO:0000313" key="12">
    <source>
        <dbReference type="Proteomes" id="UP000030300"/>
    </source>
</evidence>
<dbReference type="Gene3D" id="1.20.1640.10">
    <property type="entry name" value="Multidrug efflux transporter AcrB transmembrane domain"/>
    <property type="match status" value="1"/>
</dbReference>
<feature type="transmembrane region" description="Helical" evidence="9">
    <location>
        <begin position="149"/>
        <end position="168"/>
    </location>
</feature>
<dbReference type="InterPro" id="IPR048634">
    <property type="entry name" value="SecD_SecF_C"/>
</dbReference>
<evidence type="ECO:0000256" key="4">
    <source>
        <dbReference type="ARBA" id="ARBA00022692"/>
    </source>
</evidence>
<dbReference type="Proteomes" id="UP000030300">
    <property type="component" value="Chromosome"/>
</dbReference>
<keyword evidence="7 9" id="KW-0811">Translocation</keyword>
<keyword evidence="6 9" id="KW-1133">Transmembrane helix</keyword>
<dbReference type="SUPFAM" id="SSF82866">
    <property type="entry name" value="Multidrug efflux transporter AcrB transmembrane domain"/>
    <property type="match status" value="1"/>
</dbReference>
<dbReference type="EMBL" id="CP009896">
    <property type="protein sequence ID" value="AIY17719.1"/>
    <property type="molecule type" value="Genomic_DNA"/>
</dbReference>
<feature type="transmembrane region" description="Helical" evidence="9">
    <location>
        <begin position="175"/>
        <end position="195"/>
    </location>
</feature>
<feature type="compositionally biased region" description="Acidic residues" evidence="10">
    <location>
        <begin position="356"/>
        <end position="373"/>
    </location>
</feature>
<gene>
    <name evidence="9" type="primary">secF</name>
    <name evidence="11" type="ORF">KR76_14830</name>
</gene>
<dbReference type="InterPro" id="IPR022645">
    <property type="entry name" value="SecD/SecF_bac"/>
</dbReference>
<evidence type="ECO:0000256" key="8">
    <source>
        <dbReference type="ARBA" id="ARBA00023136"/>
    </source>
</evidence>
<dbReference type="GO" id="GO:0006605">
    <property type="term" value="P:protein targeting"/>
    <property type="evidence" value="ECO:0007669"/>
    <property type="project" value="UniProtKB-UniRule"/>
</dbReference>
<dbReference type="InterPro" id="IPR005665">
    <property type="entry name" value="SecF_bac"/>
</dbReference>
<evidence type="ECO:0000256" key="7">
    <source>
        <dbReference type="ARBA" id="ARBA00023010"/>
    </source>
</evidence>
<keyword evidence="4 9" id="KW-0812">Transmembrane</keyword>
<dbReference type="NCBIfam" id="TIGR00916">
    <property type="entry name" value="2A0604s01"/>
    <property type="match status" value="1"/>
</dbReference>
<comment type="similarity">
    <text evidence="9">Belongs to the SecD/SecF family. SecF subfamily.</text>
</comment>
<dbReference type="NCBIfam" id="TIGR00966">
    <property type="entry name" value="transloc_SecF"/>
    <property type="match status" value="1"/>
</dbReference>
<proteinExistence type="inferred from homology"/>
<dbReference type="InterPro" id="IPR055344">
    <property type="entry name" value="SecD_SecF_C_bact"/>
</dbReference>
<dbReference type="PRINTS" id="PR01755">
    <property type="entry name" value="SECFTRNLCASE"/>
</dbReference>
<evidence type="ECO:0000256" key="3">
    <source>
        <dbReference type="ARBA" id="ARBA00022475"/>
    </source>
</evidence>
<keyword evidence="3 9" id="KW-1003">Cell membrane</keyword>
<evidence type="ECO:0000256" key="10">
    <source>
        <dbReference type="SAM" id="MobiDB-lite"/>
    </source>
</evidence>
<reference evidence="11 12" key="1">
    <citation type="journal article" date="2015" name="Genome Announc.">
        <title>Complete Genome Sequence of Steroid-Transforming Nocardioides simplex VKM Ac-2033D.</title>
        <authorList>
            <person name="Shtratnikova V.Y."/>
            <person name="Schelkunov M.I."/>
            <person name="Pekov Y.A."/>
            <person name="Fokina V.V."/>
            <person name="Logacheva M.D."/>
            <person name="Sokolov S.L."/>
            <person name="Bragin E.Y."/>
            <person name="Ashapkin V.V."/>
            <person name="Donova M.V."/>
        </authorList>
    </citation>
    <scope>NUCLEOTIDE SEQUENCE [LARGE SCALE GENOMIC DNA]</scope>
    <source>
        <strain evidence="11 12">VKM Ac-2033D</strain>
    </source>
</reference>
<dbReference type="HAMAP" id="MF_01464_B">
    <property type="entry name" value="SecF_B"/>
    <property type="match status" value="1"/>
</dbReference>
<keyword evidence="12" id="KW-1185">Reference proteome</keyword>
<evidence type="ECO:0000256" key="9">
    <source>
        <dbReference type="HAMAP-Rule" id="MF_01464"/>
    </source>
</evidence>